<dbReference type="AlphaFoldDB" id="A0A9P4UGX0"/>
<proteinExistence type="predicted"/>
<sequence length="254" mass="28419">MTGTVDIRTLSREERRGLLAGPKVTLTRGGSFFAEVHKRAFMATSMWANGRIQARGTISVLELPPSASRADTQALKIVIGWLSSLGGDNIRPIPMGANTVEACKIYHAATALGMRLHVSHIAAYFHSYIEDHSTIPTYEELDAMQAAFHPDTKVYKHLVKDLAHRRHKKQIPDMKDFEAYLKKQPTLARALDEIDAKYIADRKAAKEAVKAHLRERRADERRADEKEEQRRREEFEAGLKAARGGRAGGYGMGV</sequence>
<accession>A0A9P4UGX0</accession>
<evidence type="ECO:0000313" key="3">
    <source>
        <dbReference type="Proteomes" id="UP000799764"/>
    </source>
</evidence>
<dbReference type="EMBL" id="MU001494">
    <property type="protein sequence ID" value="KAF2450036.1"/>
    <property type="molecule type" value="Genomic_DNA"/>
</dbReference>
<dbReference type="Proteomes" id="UP000799764">
    <property type="component" value="Unassembled WGS sequence"/>
</dbReference>
<dbReference type="OrthoDB" id="3778186at2759"/>
<evidence type="ECO:0000313" key="2">
    <source>
        <dbReference type="EMBL" id="KAF2450036.1"/>
    </source>
</evidence>
<feature type="compositionally biased region" description="Basic and acidic residues" evidence="1">
    <location>
        <begin position="212"/>
        <end position="237"/>
    </location>
</feature>
<organism evidence="2 3">
    <name type="scientific">Karstenula rhodostoma CBS 690.94</name>
    <dbReference type="NCBI Taxonomy" id="1392251"/>
    <lineage>
        <taxon>Eukaryota</taxon>
        <taxon>Fungi</taxon>
        <taxon>Dikarya</taxon>
        <taxon>Ascomycota</taxon>
        <taxon>Pezizomycotina</taxon>
        <taxon>Dothideomycetes</taxon>
        <taxon>Pleosporomycetidae</taxon>
        <taxon>Pleosporales</taxon>
        <taxon>Massarineae</taxon>
        <taxon>Didymosphaeriaceae</taxon>
        <taxon>Karstenula</taxon>
    </lineage>
</organism>
<gene>
    <name evidence="2" type="ORF">P171DRAFT_351741</name>
</gene>
<name>A0A9P4UGX0_9PLEO</name>
<comment type="caution">
    <text evidence="2">The sequence shown here is derived from an EMBL/GenBank/DDBJ whole genome shotgun (WGS) entry which is preliminary data.</text>
</comment>
<keyword evidence="3" id="KW-1185">Reference proteome</keyword>
<feature type="region of interest" description="Disordered" evidence="1">
    <location>
        <begin position="212"/>
        <end position="240"/>
    </location>
</feature>
<reference evidence="2" key="1">
    <citation type="journal article" date="2020" name="Stud. Mycol.">
        <title>101 Dothideomycetes genomes: a test case for predicting lifestyles and emergence of pathogens.</title>
        <authorList>
            <person name="Haridas S."/>
            <person name="Albert R."/>
            <person name="Binder M."/>
            <person name="Bloem J."/>
            <person name="Labutti K."/>
            <person name="Salamov A."/>
            <person name="Andreopoulos B."/>
            <person name="Baker S."/>
            <person name="Barry K."/>
            <person name="Bills G."/>
            <person name="Bluhm B."/>
            <person name="Cannon C."/>
            <person name="Castanera R."/>
            <person name="Culley D."/>
            <person name="Daum C."/>
            <person name="Ezra D."/>
            <person name="Gonzalez J."/>
            <person name="Henrissat B."/>
            <person name="Kuo A."/>
            <person name="Liang C."/>
            <person name="Lipzen A."/>
            <person name="Lutzoni F."/>
            <person name="Magnuson J."/>
            <person name="Mondo S."/>
            <person name="Nolan M."/>
            <person name="Ohm R."/>
            <person name="Pangilinan J."/>
            <person name="Park H.-J."/>
            <person name="Ramirez L."/>
            <person name="Alfaro M."/>
            <person name="Sun H."/>
            <person name="Tritt A."/>
            <person name="Yoshinaga Y."/>
            <person name="Zwiers L.-H."/>
            <person name="Turgeon B."/>
            <person name="Goodwin S."/>
            <person name="Spatafora J."/>
            <person name="Crous P."/>
            <person name="Grigoriev I."/>
        </authorList>
    </citation>
    <scope>NUCLEOTIDE SEQUENCE</scope>
    <source>
        <strain evidence="2">CBS 690.94</strain>
    </source>
</reference>
<evidence type="ECO:0000256" key="1">
    <source>
        <dbReference type="SAM" id="MobiDB-lite"/>
    </source>
</evidence>
<protein>
    <submittedName>
        <fullName evidence="2">Uncharacterized protein</fullName>
    </submittedName>
</protein>